<evidence type="ECO:0000256" key="1">
    <source>
        <dbReference type="ARBA" id="ARBA00001913"/>
    </source>
</evidence>
<dbReference type="Pfam" id="PF22613">
    <property type="entry name" value="Transketolase_C_1"/>
    <property type="match status" value="1"/>
</dbReference>
<dbReference type="PANTHER" id="PTHR43522:SF2">
    <property type="entry name" value="TRANSKETOLASE 1-RELATED"/>
    <property type="match status" value="1"/>
</dbReference>
<evidence type="ECO:0000256" key="17">
    <source>
        <dbReference type="PIRSR" id="PIRSR605478-5"/>
    </source>
</evidence>
<proteinExistence type="inferred from homology"/>
<evidence type="ECO:0000256" key="2">
    <source>
        <dbReference type="ARBA" id="ARBA00001941"/>
    </source>
</evidence>
<evidence type="ECO:0000256" key="13">
    <source>
        <dbReference type="PIRSR" id="PIRSR605478-1"/>
    </source>
</evidence>
<comment type="cofactor">
    <cofactor evidence="2">
        <name>Co(2+)</name>
        <dbReference type="ChEBI" id="CHEBI:48828"/>
    </cofactor>
</comment>
<dbReference type="Proteomes" id="UP000389128">
    <property type="component" value="Unassembled WGS sequence"/>
</dbReference>
<feature type="binding site" evidence="15">
    <location>
        <position position="74"/>
    </location>
    <ligand>
        <name>thiamine diphosphate</name>
        <dbReference type="ChEBI" id="CHEBI:58937"/>
    </ligand>
</feature>
<dbReference type="InterPro" id="IPR009014">
    <property type="entry name" value="Transketo_C/PFOR_II"/>
</dbReference>
<gene>
    <name evidence="20" type="primary">tkt</name>
    <name evidence="20" type="ORF">ETQ85_03425</name>
</gene>
<comment type="function">
    <text evidence="18">Catalyzes the transfer of a two-carbon ketol group from a ketose donor to an aldose acceptor, via a covalent intermediate with the cofactor thiamine pyrophosphate.</text>
</comment>
<dbReference type="InterPro" id="IPR049557">
    <property type="entry name" value="Transketolase_CS"/>
</dbReference>
<dbReference type="InterPro" id="IPR005475">
    <property type="entry name" value="Transketolase-like_Pyr-bd"/>
</dbReference>
<feature type="binding site" evidence="15">
    <location>
        <position position="269"/>
    </location>
    <ligand>
        <name>thiamine diphosphate</name>
        <dbReference type="ChEBI" id="CHEBI:58937"/>
    </ligand>
</feature>
<evidence type="ECO:0000256" key="5">
    <source>
        <dbReference type="ARBA" id="ARBA00013152"/>
    </source>
</evidence>
<comment type="subunit">
    <text evidence="4 18">Homodimer.</text>
</comment>
<dbReference type="GO" id="GO:0009052">
    <property type="term" value="P:pentose-phosphate shunt, non-oxidative branch"/>
    <property type="evidence" value="ECO:0007669"/>
    <property type="project" value="UniProtKB-ARBA"/>
</dbReference>
<feature type="binding site" evidence="14">
    <location>
        <position position="477"/>
    </location>
    <ligand>
        <name>substrate</name>
    </ligand>
</feature>
<feature type="site" description="Important for catalytic activity" evidence="17">
    <location>
        <position position="269"/>
    </location>
</feature>
<feature type="binding site" evidence="14">
    <location>
        <position position="481"/>
    </location>
    <ligand>
        <name>substrate</name>
    </ligand>
</feature>
<keyword evidence="8 18" id="KW-0106">Calcium</keyword>
<feature type="binding site" evidence="14">
    <location>
        <position position="34"/>
    </location>
    <ligand>
        <name>substrate</name>
    </ligand>
</feature>
<dbReference type="CDD" id="cd07033">
    <property type="entry name" value="TPP_PYR_DXS_TK_like"/>
    <property type="match status" value="1"/>
</dbReference>
<evidence type="ECO:0000256" key="12">
    <source>
        <dbReference type="NCBIfam" id="TIGR00232"/>
    </source>
</evidence>
<feature type="binding site" evidence="14">
    <location>
        <position position="393"/>
    </location>
    <ligand>
        <name>substrate</name>
    </ligand>
</feature>
<comment type="caution">
    <text evidence="20">The sequence shown here is derived from an EMBL/GenBank/DDBJ whole genome shotgun (WGS) entry which is preliminary data.</text>
</comment>
<reference evidence="20 21" key="1">
    <citation type="submission" date="2019-01" db="EMBL/GenBank/DDBJ databases">
        <title>Zoogloea oleivorans genome sequencing and assembly.</title>
        <authorList>
            <person name="Tancsics A."/>
            <person name="Farkas M."/>
            <person name="Kriszt B."/>
            <person name="Maroti G."/>
            <person name="Horvath B."/>
        </authorList>
    </citation>
    <scope>NUCLEOTIDE SEQUENCE [LARGE SCALE GENOMIC DNA]</scope>
    <source>
        <strain evidence="20 21">Buc</strain>
    </source>
</reference>
<dbReference type="RefSeq" id="WP_148577654.1">
    <property type="nucleotide sequence ID" value="NZ_SDKK01000003.1"/>
</dbReference>
<organism evidence="20 21">
    <name type="scientific">Zoogloea oleivorans</name>
    <dbReference type="NCBI Taxonomy" id="1552750"/>
    <lineage>
        <taxon>Bacteria</taxon>
        <taxon>Pseudomonadati</taxon>
        <taxon>Pseudomonadota</taxon>
        <taxon>Betaproteobacteria</taxon>
        <taxon>Rhodocyclales</taxon>
        <taxon>Zoogloeaceae</taxon>
        <taxon>Zoogloea</taxon>
    </lineage>
</organism>
<evidence type="ECO:0000256" key="14">
    <source>
        <dbReference type="PIRSR" id="PIRSR605478-2"/>
    </source>
</evidence>
<evidence type="ECO:0000256" key="6">
    <source>
        <dbReference type="ARBA" id="ARBA00022679"/>
    </source>
</evidence>
<accession>A0A6C2D693</accession>
<name>A0A6C2D693_9RHOO</name>
<dbReference type="InterPro" id="IPR033247">
    <property type="entry name" value="Transketolase_fam"/>
</dbReference>
<protein>
    <recommendedName>
        <fullName evidence="5 12">Transketolase</fullName>
        <ecNumber evidence="5 12">2.2.1.1</ecNumber>
    </recommendedName>
</protein>
<keyword evidence="6 18" id="KW-0808">Transferase</keyword>
<dbReference type="Gene3D" id="3.40.50.920">
    <property type="match status" value="1"/>
</dbReference>
<dbReference type="Pfam" id="PF02779">
    <property type="entry name" value="Transket_pyr"/>
    <property type="match status" value="1"/>
</dbReference>
<comment type="cofactor">
    <cofactor evidence="1">
        <name>Ca(2+)</name>
        <dbReference type="ChEBI" id="CHEBI:29108"/>
    </cofactor>
</comment>
<comment type="catalytic activity">
    <reaction evidence="11 18">
        <text>D-sedoheptulose 7-phosphate + D-glyceraldehyde 3-phosphate = aldehydo-D-ribose 5-phosphate + D-xylulose 5-phosphate</text>
        <dbReference type="Rhea" id="RHEA:10508"/>
        <dbReference type="ChEBI" id="CHEBI:57483"/>
        <dbReference type="ChEBI" id="CHEBI:57737"/>
        <dbReference type="ChEBI" id="CHEBI:58273"/>
        <dbReference type="ChEBI" id="CHEBI:59776"/>
        <dbReference type="EC" id="2.2.1.1"/>
    </reaction>
</comment>
<dbReference type="InterPro" id="IPR029061">
    <property type="entry name" value="THDP-binding"/>
</dbReference>
<feature type="binding site" evidence="16">
    <location>
        <position position="193"/>
    </location>
    <ligand>
        <name>Mg(2+)</name>
        <dbReference type="ChEBI" id="CHEBI:18420"/>
    </ligand>
</feature>
<comment type="cofactor">
    <cofactor evidence="16">
        <name>Mg(2+)</name>
        <dbReference type="ChEBI" id="CHEBI:18420"/>
    </cofactor>
    <text evidence="16">Binds 1 Mg(2+) ion per subunit. Can also utilize other divalent metal cations, such as Ca(2+), Mn(2+) and Co(2+).</text>
</comment>
<sequence length="676" mass="72427">MSSSRNVKPPVFNSLTGAIRALAMDAVQKANSGHPGAPMGMAEIAEVLWRHHLRHNPANPQWADRDRFVQSNGHGSMLIYSLLHLTGYDLSIDDLKNFRQLHSRTPGHPEVGYTPGVETTTGPLGQGITNAVGMALAEKILADSFNRPGHAIVDHSTYVFLGDGCLMEGISHEACSLAGTWGLGKLVAFYDDNNISIDGHVDGWFTDDTPKRFEAYGWHVVRDVQGHDPVEIEAAIQAAKAETGRPTLICCKTIIGAGAPNKQDSHDVHGAPLGAAEIEAARAYIGWNHPAFEIPADVYAAWDARAKGAALETEWNTRFAAYAAEFPELAAEFTRRTAGDLPADWAAHVESVLAQVIAKGETIATRKASQNSIEAYAPKLPELLGGSADLAGSNLTLWSGAKGVSKATGGNYVYYGVREFGMAAIANGIALHGGLIPYTATFLMFSEYARNALRMAALMKLRQIFVFTHDSIGLGEDGPTHQPVEQTASLRLIPNMDVWRPCDTTESAVAWAAAIERKNGPSSLAFSRQNLPFQQRNAEQVENIRRGGYVLSESGNASQANPLQAVIIATGSEVALAMAAQKQLADDGIAVRVVSMPSTNVFDRQDGAYRADVLPKGLPRVAVEAGVTDGWYKYVGLEGAVIGLDRFGESAPAGELFKYFGITTDAVVAAVKKVIA</sequence>
<dbReference type="NCBIfam" id="TIGR00232">
    <property type="entry name" value="tktlase_bact"/>
    <property type="match status" value="1"/>
</dbReference>
<dbReference type="SUPFAM" id="SSF52922">
    <property type="entry name" value="TK C-terminal domain-like"/>
    <property type="match status" value="1"/>
</dbReference>
<dbReference type="Pfam" id="PF00456">
    <property type="entry name" value="Transketolase_N"/>
    <property type="match status" value="1"/>
</dbReference>
<dbReference type="FunFam" id="3.40.50.920:FF:000003">
    <property type="entry name" value="Transketolase"/>
    <property type="match status" value="1"/>
</dbReference>
<feature type="binding site" evidence="14">
    <location>
        <position position="366"/>
    </location>
    <ligand>
        <name>substrate</name>
    </ligand>
</feature>
<feature type="binding site" evidence="14">
    <location>
        <position position="528"/>
    </location>
    <ligand>
        <name>substrate</name>
    </ligand>
</feature>
<evidence type="ECO:0000256" key="7">
    <source>
        <dbReference type="ARBA" id="ARBA00022723"/>
    </source>
</evidence>
<dbReference type="InterPro" id="IPR055152">
    <property type="entry name" value="Transketolase-like_C_2"/>
</dbReference>
<dbReference type="GO" id="GO:0004802">
    <property type="term" value="F:transketolase activity"/>
    <property type="evidence" value="ECO:0007669"/>
    <property type="project" value="UniProtKB-UniRule"/>
</dbReference>
<evidence type="ECO:0000256" key="18">
    <source>
        <dbReference type="RuleBase" id="RU004996"/>
    </source>
</evidence>
<feature type="binding site" evidence="15">
    <location>
        <position position="164"/>
    </location>
    <ligand>
        <name>thiamine diphosphate</name>
        <dbReference type="ChEBI" id="CHEBI:58937"/>
    </ligand>
</feature>
<keyword evidence="9 16" id="KW-0460">Magnesium</keyword>
<dbReference type="PANTHER" id="PTHR43522">
    <property type="entry name" value="TRANSKETOLASE"/>
    <property type="match status" value="1"/>
</dbReference>
<dbReference type="GO" id="GO:0005829">
    <property type="term" value="C:cytosol"/>
    <property type="evidence" value="ECO:0007669"/>
    <property type="project" value="TreeGrafter"/>
</dbReference>
<dbReference type="InterPro" id="IPR005478">
    <property type="entry name" value="Transketolase_bac-like"/>
</dbReference>
<dbReference type="CDD" id="cd02012">
    <property type="entry name" value="TPP_TK"/>
    <property type="match status" value="1"/>
</dbReference>
<comment type="cofactor">
    <cofactor evidence="18">
        <name>Mg(2+)</name>
        <dbReference type="ChEBI" id="CHEBI:18420"/>
    </cofactor>
    <cofactor evidence="18">
        <name>Ca(2+)</name>
        <dbReference type="ChEBI" id="CHEBI:29108"/>
    </cofactor>
    <cofactor evidence="18">
        <name>Mn(2+)</name>
        <dbReference type="ChEBI" id="CHEBI:29035"/>
    </cofactor>
    <cofactor evidence="18">
        <name>Co(2+)</name>
        <dbReference type="ChEBI" id="CHEBI:48828"/>
    </cofactor>
    <text evidence="18">Binds 1 Mg(2+) ion per subunit. Can also utilize other divalent metal cations, such as Ca(2+), Mn(2+) and Co(2+).</text>
</comment>
<evidence type="ECO:0000256" key="16">
    <source>
        <dbReference type="PIRSR" id="PIRSR605478-4"/>
    </source>
</evidence>
<dbReference type="Gene3D" id="3.40.50.970">
    <property type="match status" value="2"/>
</dbReference>
<dbReference type="AlphaFoldDB" id="A0A6C2D693"/>
<keyword evidence="10 15" id="KW-0786">Thiamine pyrophosphate</keyword>
<feature type="binding site" evidence="15">
    <location>
        <position position="445"/>
    </location>
    <ligand>
        <name>thiamine diphosphate</name>
        <dbReference type="ChEBI" id="CHEBI:58937"/>
    </ligand>
</feature>
<evidence type="ECO:0000256" key="9">
    <source>
        <dbReference type="ARBA" id="ARBA00022842"/>
    </source>
</evidence>
<dbReference type="EMBL" id="SDKK01000003">
    <property type="protein sequence ID" value="TYC61119.1"/>
    <property type="molecule type" value="Genomic_DNA"/>
</dbReference>
<feature type="binding site" evidence="15">
    <location>
        <begin position="122"/>
        <end position="124"/>
    </location>
    <ligand>
        <name>thiamine diphosphate</name>
        <dbReference type="ChEBI" id="CHEBI:58937"/>
    </ligand>
</feature>
<feature type="site" description="Important for catalytic activity" evidence="17">
    <location>
        <position position="34"/>
    </location>
</feature>
<evidence type="ECO:0000256" key="4">
    <source>
        <dbReference type="ARBA" id="ARBA00011738"/>
    </source>
</evidence>
<dbReference type="GO" id="GO:0046872">
    <property type="term" value="F:metal ion binding"/>
    <property type="evidence" value="ECO:0007669"/>
    <property type="project" value="UniProtKB-KW"/>
</dbReference>
<feature type="active site" description="Proton donor" evidence="13">
    <location>
        <position position="419"/>
    </location>
</feature>
<keyword evidence="21" id="KW-1185">Reference proteome</keyword>
<evidence type="ECO:0000256" key="15">
    <source>
        <dbReference type="PIRSR" id="PIRSR605478-3"/>
    </source>
</evidence>
<feature type="binding site" evidence="14">
    <location>
        <position position="469"/>
    </location>
    <ligand>
        <name>substrate</name>
    </ligand>
</feature>
<dbReference type="SUPFAM" id="SSF52518">
    <property type="entry name" value="Thiamin diphosphate-binding fold (THDP-binding)"/>
    <property type="match status" value="2"/>
</dbReference>
<dbReference type="FunFam" id="3.40.50.970:FF:000003">
    <property type="entry name" value="Transketolase"/>
    <property type="match status" value="1"/>
</dbReference>
<evidence type="ECO:0000256" key="10">
    <source>
        <dbReference type="ARBA" id="ARBA00023052"/>
    </source>
</evidence>
<evidence type="ECO:0000256" key="3">
    <source>
        <dbReference type="ARBA" id="ARBA00007131"/>
    </source>
</evidence>
<feature type="binding site" evidence="16">
    <location>
        <position position="195"/>
    </location>
    <ligand>
        <name>Mg(2+)</name>
        <dbReference type="ChEBI" id="CHEBI:18420"/>
    </ligand>
</feature>
<feature type="binding site" evidence="14">
    <location>
        <position position="269"/>
    </location>
    <ligand>
        <name>substrate</name>
    </ligand>
</feature>
<evidence type="ECO:0000259" key="19">
    <source>
        <dbReference type="SMART" id="SM00861"/>
    </source>
</evidence>
<comment type="cofactor">
    <cofactor evidence="15">
        <name>thiamine diphosphate</name>
        <dbReference type="ChEBI" id="CHEBI:58937"/>
    </cofactor>
    <text evidence="15">Binds 1 thiamine pyrophosphate per subunit. During the reaction, the substrate forms a covalent intermediate with the cofactor.</text>
</comment>
<keyword evidence="7 16" id="KW-0479">Metal-binding</keyword>
<dbReference type="EC" id="2.2.1.1" evidence="5 12"/>
<dbReference type="OrthoDB" id="8732661at2"/>
<comment type="similarity">
    <text evidence="3 18">Belongs to the transketolase family.</text>
</comment>
<evidence type="ECO:0000256" key="8">
    <source>
        <dbReference type="ARBA" id="ARBA00022837"/>
    </source>
</evidence>
<feature type="binding site" evidence="15">
    <location>
        <position position="193"/>
    </location>
    <ligand>
        <name>thiamine diphosphate</name>
        <dbReference type="ChEBI" id="CHEBI:58937"/>
    </ligand>
</feature>
<dbReference type="InterPro" id="IPR005474">
    <property type="entry name" value="Transketolase_N"/>
</dbReference>
<evidence type="ECO:0000313" key="20">
    <source>
        <dbReference type="EMBL" id="TYC61119.1"/>
    </source>
</evidence>
<dbReference type="SMART" id="SM00861">
    <property type="entry name" value="Transket_pyr"/>
    <property type="match status" value="1"/>
</dbReference>
<feature type="binding site" evidence="16">
    <location>
        <position position="163"/>
    </location>
    <ligand>
        <name>Mg(2+)</name>
        <dbReference type="ChEBI" id="CHEBI:18420"/>
    </ligand>
</feature>
<dbReference type="PROSITE" id="PS00802">
    <property type="entry name" value="TRANSKETOLASE_2"/>
    <property type="match status" value="1"/>
</dbReference>
<evidence type="ECO:0000256" key="11">
    <source>
        <dbReference type="ARBA" id="ARBA00049473"/>
    </source>
</evidence>
<feature type="domain" description="Transketolase-like pyrimidine-binding" evidence="19">
    <location>
        <begin position="363"/>
        <end position="533"/>
    </location>
</feature>
<dbReference type="InterPro" id="IPR020826">
    <property type="entry name" value="Transketolase_BS"/>
</dbReference>
<dbReference type="PROSITE" id="PS00801">
    <property type="entry name" value="TRANSKETOLASE_1"/>
    <property type="match status" value="1"/>
</dbReference>
<dbReference type="FunFam" id="3.40.50.970:FF:000004">
    <property type="entry name" value="Transketolase"/>
    <property type="match status" value="1"/>
</dbReference>
<evidence type="ECO:0000313" key="21">
    <source>
        <dbReference type="Proteomes" id="UP000389128"/>
    </source>
</evidence>